<dbReference type="Proteomes" id="UP000680020">
    <property type="component" value="Unassembled WGS sequence"/>
</dbReference>
<feature type="transmembrane region" description="Helical" evidence="6">
    <location>
        <begin position="59"/>
        <end position="85"/>
    </location>
</feature>
<feature type="transmembrane region" description="Helical" evidence="6">
    <location>
        <begin position="31"/>
        <end position="47"/>
    </location>
</feature>
<evidence type="ECO:0000256" key="5">
    <source>
        <dbReference type="ARBA" id="ARBA00023136"/>
    </source>
</evidence>
<comment type="caution">
    <text evidence="7">The sequence shown here is derived from an EMBL/GenBank/DDBJ whole genome shotgun (WGS) entry which is preliminary data.</text>
</comment>
<organism evidence="7 8">
    <name type="scientific">Wohlfahrtiimonas chitiniclastica</name>
    <dbReference type="NCBI Taxonomy" id="400946"/>
    <lineage>
        <taxon>Bacteria</taxon>
        <taxon>Pseudomonadati</taxon>
        <taxon>Pseudomonadota</taxon>
        <taxon>Gammaproteobacteria</taxon>
        <taxon>Cardiobacteriales</taxon>
        <taxon>Ignatzschineriaceae</taxon>
        <taxon>Wohlfahrtiimonas</taxon>
    </lineage>
</organism>
<dbReference type="RefSeq" id="WP_082818413.1">
    <property type="nucleotide sequence ID" value="NZ_CP115969.1"/>
</dbReference>
<keyword evidence="5 6" id="KW-0472">Membrane</keyword>
<dbReference type="AlphaFoldDB" id="A0AB35BYI7"/>
<protein>
    <submittedName>
        <fullName evidence="7">AI-2E family transporter</fullName>
    </submittedName>
</protein>
<feature type="transmembrane region" description="Helical" evidence="6">
    <location>
        <begin position="274"/>
        <end position="294"/>
    </location>
</feature>
<feature type="transmembrane region" description="Helical" evidence="6">
    <location>
        <begin position="9"/>
        <end position="25"/>
    </location>
</feature>
<feature type="transmembrane region" description="Helical" evidence="6">
    <location>
        <begin position="248"/>
        <end position="267"/>
    </location>
</feature>
<dbReference type="PANTHER" id="PTHR21716">
    <property type="entry name" value="TRANSMEMBRANE PROTEIN"/>
    <property type="match status" value="1"/>
</dbReference>
<feature type="transmembrane region" description="Helical" evidence="6">
    <location>
        <begin position="306"/>
        <end position="339"/>
    </location>
</feature>
<comment type="subcellular location">
    <subcellularLocation>
        <location evidence="1">Membrane</location>
        <topology evidence="1">Multi-pass membrane protein</topology>
    </subcellularLocation>
</comment>
<evidence type="ECO:0000313" key="7">
    <source>
        <dbReference type="EMBL" id="MBS7824138.1"/>
    </source>
</evidence>
<evidence type="ECO:0000256" key="6">
    <source>
        <dbReference type="SAM" id="Phobius"/>
    </source>
</evidence>
<evidence type="ECO:0000256" key="3">
    <source>
        <dbReference type="ARBA" id="ARBA00022692"/>
    </source>
</evidence>
<dbReference type="Pfam" id="PF01594">
    <property type="entry name" value="AI-2E_transport"/>
    <property type="match status" value="1"/>
</dbReference>
<comment type="similarity">
    <text evidence="2">Belongs to the autoinducer-2 exporter (AI-2E) (TC 2.A.86) family.</text>
</comment>
<dbReference type="PANTHER" id="PTHR21716:SF64">
    <property type="entry name" value="AI-2 TRANSPORT PROTEIN TQSA"/>
    <property type="match status" value="1"/>
</dbReference>
<dbReference type="InterPro" id="IPR002549">
    <property type="entry name" value="AI-2E-like"/>
</dbReference>
<keyword evidence="3 6" id="KW-0812">Transmembrane</keyword>
<gene>
    <name evidence="7" type="ORF">J7561_02825</name>
</gene>
<keyword evidence="4 6" id="KW-1133">Transmembrane helix</keyword>
<name>A0AB35BYI7_9GAMM</name>
<feature type="transmembrane region" description="Helical" evidence="6">
    <location>
        <begin position="153"/>
        <end position="173"/>
    </location>
</feature>
<dbReference type="GO" id="GO:0055085">
    <property type="term" value="P:transmembrane transport"/>
    <property type="evidence" value="ECO:0007669"/>
    <property type="project" value="TreeGrafter"/>
</dbReference>
<feature type="transmembrane region" description="Helical" evidence="6">
    <location>
        <begin position="214"/>
        <end position="242"/>
    </location>
</feature>
<evidence type="ECO:0000313" key="8">
    <source>
        <dbReference type="Proteomes" id="UP000680020"/>
    </source>
</evidence>
<dbReference type="EMBL" id="JAGIBU010000001">
    <property type="protein sequence ID" value="MBS7824138.1"/>
    <property type="molecule type" value="Genomic_DNA"/>
</dbReference>
<evidence type="ECO:0000256" key="4">
    <source>
        <dbReference type="ARBA" id="ARBA00022989"/>
    </source>
</evidence>
<reference evidence="7" key="1">
    <citation type="submission" date="2021-03" db="EMBL/GenBank/DDBJ databases">
        <title>Identification and antibiotic profiling of Wohlfahrtiimonas chitiniclastica, an underestimated human pathogen.</title>
        <authorList>
            <person name="Kopf A."/>
            <person name="Bunk B."/>
            <person name="Coldewey S."/>
            <person name="Gunzer F."/>
            <person name="Riedel T."/>
            <person name="Schroettner P."/>
        </authorList>
    </citation>
    <scope>NUCLEOTIDE SEQUENCE</scope>
    <source>
        <strain evidence="7">DSM 100917</strain>
    </source>
</reference>
<dbReference type="GO" id="GO:0016020">
    <property type="term" value="C:membrane"/>
    <property type="evidence" value="ECO:0007669"/>
    <property type="project" value="UniProtKB-SubCell"/>
</dbReference>
<evidence type="ECO:0000256" key="1">
    <source>
        <dbReference type="ARBA" id="ARBA00004141"/>
    </source>
</evidence>
<sequence>MSLLTNRQIILWLCILFFGWLIFMLRPVLTPFLIAFGLAYIGNPIVMKLQSRLPKLSRMWAVTIVFTVITIILLMLLLILIPMLINQVIVFLNRLPAVFSWVQEHILKPYGKELSPEFVKLNFATVQEALSNYGGMIGETLRKVISSLTSSTMMIIGFLTSLFLIPMLTFYFMRDWQLINHQLGTLIPLKVRDRVLNFLTDANEMLGSFMRGQLSVMFALALVYSLGLTLVGLELGLLVGMLAGLISFIPYLGASTGIVVGLTMAWFQTHDYKLLILVGIVFAIGQLLESFVLTPKLVGDKLGMHPVAVIFALMAGGALFGFFGILLALPVCAVLMVGLREAYKAYTHSQFYTGKGASD</sequence>
<evidence type="ECO:0000256" key="2">
    <source>
        <dbReference type="ARBA" id="ARBA00009773"/>
    </source>
</evidence>
<dbReference type="GeneID" id="58262791"/>
<accession>A0AB35BYI7</accession>
<proteinExistence type="inferred from homology"/>